<gene>
    <name evidence="2" type="ORF">S03H2_34694</name>
</gene>
<accession>X1HKX9</accession>
<organism evidence="2">
    <name type="scientific">marine sediment metagenome</name>
    <dbReference type="NCBI Taxonomy" id="412755"/>
    <lineage>
        <taxon>unclassified sequences</taxon>
        <taxon>metagenomes</taxon>
        <taxon>ecological metagenomes</taxon>
    </lineage>
</organism>
<dbReference type="AlphaFoldDB" id="X1HKX9"/>
<proteinExistence type="predicted"/>
<reference evidence="2" key="1">
    <citation type="journal article" date="2014" name="Front. Microbiol.">
        <title>High frequency of phylogenetically diverse reductive dehalogenase-homologous genes in deep subseafloor sedimentary metagenomes.</title>
        <authorList>
            <person name="Kawai M."/>
            <person name="Futagami T."/>
            <person name="Toyoda A."/>
            <person name="Takaki Y."/>
            <person name="Nishi S."/>
            <person name="Hori S."/>
            <person name="Arai W."/>
            <person name="Tsubouchi T."/>
            <person name="Morono Y."/>
            <person name="Uchiyama I."/>
            <person name="Ito T."/>
            <person name="Fujiyama A."/>
            <person name="Inagaki F."/>
            <person name="Takami H."/>
        </authorList>
    </citation>
    <scope>NUCLEOTIDE SEQUENCE</scope>
    <source>
        <strain evidence="2">Expedition CK06-06</strain>
    </source>
</reference>
<name>X1HKX9_9ZZZZ</name>
<dbReference type="Pfam" id="PF25470">
    <property type="entry name" value="DUF7901"/>
    <property type="match status" value="1"/>
</dbReference>
<dbReference type="EMBL" id="BARU01021187">
    <property type="protein sequence ID" value="GAH57720.1"/>
    <property type="molecule type" value="Genomic_DNA"/>
</dbReference>
<evidence type="ECO:0000313" key="2">
    <source>
        <dbReference type="EMBL" id="GAH57720.1"/>
    </source>
</evidence>
<evidence type="ECO:0000259" key="1">
    <source>
        <dbReference type="Pfam" id="PF25470"/>
    </source>
</evidence>
<dbReference type="InterPro" id="IPR018247">
    <property type="entry name" value="EF_Hand_1_Ca_BS"/>
</dbReference>
<dbReference type="InterPro" id="IPR057223">
    <property type="entry name" value="DUF7901"/>
</dbReference>
<feature type="non-terminal residue" evidence="2">
    <location>
        <position position="1"/>
    </location>
</feature>
<dbReference type="PROSITE" id="PS00018">
    <property type="entry name" value="EF_HAND_1"/>
    <property type="match status" value="1"/>
</dbReference>
<comment type="caution">
    <text evidence="2">The sequence shown here is derived from an EMBL/GenBank/DDBJ whole genome shotgun (WGS) entry which is preliminary data.</text>
</comment>
<sequence length="283" mass="33176">PEPGIVLDPERNMIEPIEEPIFGESFDLAFELDTDPNYIKHEQPFTGIRDWPHYEDELSMAIDDEMGVEPNIIRLVADDWPCDNNDPVTAAVWWGSYIGYRYAACDITGPWMALPVKPKYFWLTIWDDVPAGVDLPYSHPNDIIWEYKAYDYDEVLVGYDKHPLDPTGQGREPVFRYSVRLPEEDWFCQKEPNEVYWFSVVAVYDENTANYDWGWTNHEHMYNDDAVSGVLFINDGPEWIWEELYDQNDASEDMSFVLFTHPNPYYNCPDYNNDGIVNFIDYA</sequence>
<feature type="domain" description="DUF7901" evidence="1">
    <location>
        <begin position="72"/>
        <end position="258"/>
    </location>
</feature>
<protein>
    <recommendedName>
        <fullName evidence="1">DUF7901 domain-containing protein</fullName>
    </recommendedName>
</protein>
<feature type="non-terminal residue" evidence="2">
    <location>
        <position position="283"/>
    </location>
</feature>